<dbReference type="InterPro" id="IPR013324">
    <property type="entry name" value="RNA_pol_sigma_r3/r4-like"/>
</dbReference>
<dbReference type="CDD" id="cd06171">
    <property type="entry name" value="Sigma70_r4"/>
    <property type="match status" value="1"/>
</dbReference>
<evidence type="ECO:0000256" key="1">
    <source>
        <dbReference type="ARBA" id="ARBA00010641"/>
    </source>
</evidence>
<sequence>MNHGRHDVTDTADAPFAELLDRQKTLLRAHARRLTGNSVDADDLVQDTMLRCWSARNSFQPGSNFGAWSRVVMRNSFLSAHRRDRFHASLPEEAFDRLPGAEGGQDQAVELRDIGWALGQLSPDHRDAVLLAGKGVSSEEAACQLAIPEGTFKSRVARGRAHLRQLIEDSDARPFSASVRKEKPTERRDWKGVLIG</sequence>
<dbReference type="InterPro" id="IPR013249">
    <property type="entry name" value="RNA_pol_sigma70_r4_t2"/>
</dbReference>
<dbReference type="Gene3D" id="1.10.10.10">
    <property type="entry name" value="Winged helix-like DNA-binding domain superfamily/Winged helix DNA-binding domain"/>
    <property type="match status" value="1"/>
</dbReference>
<keyword evidence="3" id="KW-0731">Sigma factor</keyword>
<accession>A0ABQ3LUW4</accession>
<dbReference type="Proteomes" id="UP000652430">
    <property type="component" value="Unassembled WGS sequence"/>
</dbReference>
<evidence type="ECO:0000256" key="2">
    <source>
        <dbReference type="ARBA" id="ARBA00023015"/>
    </source>
</evidence>
<dbReference type="RefSeq" id="WP_189677905.1">
    <property type="nucleotide sequence ID" value="NZ_BNAQ01000018.1"/>
</dbReference>
<dbReference type="InterPro" id="IPR013325">
    <property type="entry name" value="RNA_pol_sigma_r2"/>
</dbReference>
<comment type="similarity">
    <text evidence="1">Belongs to the sigma-70 factor family. ECF subfamily.</text>
</comment>
<dbReference type="SUPFAM" id="SSF88946">
    <property type="entry name" value="Sigma2 domain of RNA polymerase sigma factors"/>
    <property type="match status" value="1"/>
</dbReference>
<evidence type="ECO:0000256" key="4">
    <source>
        <dbReference type="ARBA" id="ARBA00023163"/>
    </source>
</evidence>
<feature type="domain" description="RNA polymerase sigma factor 70 region 4 type 2" evidence="6">
    <location>
        <begin position="117"/>
        <end position="163"/>
    </location>
</feature>
<organism evidence="7 8">
    <name type="scientific">Sphingomonas glacialis</name>
    <dbReference type="NCBI Taxonomy" id="658225"/>
    <lineage>
        <taxon>Bacteria</taxon>
        <taxon>Pseudomonadati</taxon>
        <taxon>Pseudomonadota</taxon>
        <taxon>Alphaproteobacteria</taxon>
        <taxon>Sphingomonadales</taxon>
        <taxon>Sphingomonadaceae</taxon>
        <taxon>Sphingomonas</taxon>
    </lineage>
</organism>
<keyword evidence="8" id="KW-1185">Reference proteome</keyword>
<protein>
    <submittedName>
        <fullName evidence="7">RNA polymerase sigma factor</fullName>
    </submittedName>
</protein>
<evidence type="ECO:0000313" key="8">
    <source>
        <dbReference type="Proteomes" id="UP000652430"/>
    </source>
</evidence>
<dbReference type="Gene3D" id="1.10.1740.10">
    <property type="match status" value="1"/>
</dbReference>
<dbReference type="NCBIfam" id="TIGR02937">
    <property type="entry name" value="sigma70-ECF"/>
    <property type="match status" value="1"/>
</dbReference>
<evidence type="ECO:0000256" key="3">
    <source>
        <dbReference type="ARBA" id="ARBA00023082"/>
    </source>
</evidence>
<evidence type="ECO:0000259" key="5">
    <source>
        <dbReference type="Pfam" id="PF04542"/>
    </source>
</evidence>
<keyword evidence="2" id="KW-0805">Transcription regulation</keyword>
<evidence type="ECO:0000259" key="6">
    <source>
        <dbReference type="Pfam" id="PF08281"/>
    </source>
</evidence>
<name>A0ABQ3LUW4_9SPHN</name>
<feature type="domain" description="RNA polymerase sigma-70 region 2" evidence="5">
    <location>
        <begin position="22"/>
        <end position="85"/>
    </location>
</feature>
<proteinExistence type="inferred from homology"/>
<gene>
    <name evidence="7" type="ORF">GCM10008023_41700</name>
</gene>
<keyword evidence="4" id="KW-0804">Transcription</keyword>
<reference evidence="8" key="1">
    <citation type="journal article" date="2019" name="Int. J. Syst. Evol. Microbiol.">
        <title>The Global Catalogue of Microorganisms (GCM) 10K type strain sequencing project: providing services to taxonomists for standard genome sequencing and annotation.</title>
        <authorList>
            <consortium name="The Broad Institute Genomics Platform"/>
            <consortium name="The Broad Institute Genome Sequencing Center for Infectious Disease"/>
            <person name="Wu L."/>
            <person name="Ma J."/>
        </authorList>
    </citation>
    <scope>NUCLEOTIDE SEQUENCE [LARGE SCALE GENOMIC DNA]</scope>
    <source>
        <strain evidence="8">CGMCC 1.8957</strain>
    </source>
</reference>
<dbReference type="Pfam" id="PF08281">
    <property type="entry name" value="Sigma70_r4_2"/>
    <property type="match status" value="1"/>
</dbReference>
<dbReference type="InterPro" id="IPR007627">
    <property type="entry name" value="RNA_pol_sigma70_r2"/>
</dbReference>
<dbReference type="PANTHER" id="PTHR43133:SF25">
    <property type="entry name" value="RNA POLYMERASE SIGMA FACTOR RFAY-RELATED"/>
    <property type="match status" value="1"/>
</dbReference>
<dbReference type="PANTHER" id="PTHR43133">
    <property type="entry name" value="RNA POLYMERASE ECF-TYPE SIGMA FACTO"/>
    <property type="match status" value="1"/>
</dbReference>
<dbReference type="InterPro" id="IPR036388">
    <property type="entry name" value="WH-like_DNA-bd_sf"/>
</dbReference>
<dbReference type="SUPFAM" id="SSF88659">
    <property type="entry name" value="Sigma3 and sigma4 domains of RNA polymerase sigma factors"/>
    <property type="match status" value="1"/>
</dbReference>
<dbReference type="InterPro" id="IPR014284">
    <property type="entry name" value="RNA_pol_sigma-70_dom"/>
</dbReference>
<dbReference type="EMBL" id="BNAQ01000018">
    <property type="protein sequence ID" value="GHH26736.1"/>
    <property type="molecule type" value="Genomic_DNA"/>
</dbReference>
<dbReference type="Pfam" id="PF04542">
    <property type="entry name" value="Sigma70_r2"/>
    <property type="match status" value="1"/>
</dbReference>
<comment type="caution">
    <text evidence="7">The sequence shown here is derived from an EMBL/GenBank/DDBJ whole genome shotgun (WGS) entry which is preliminary data.</text>
</comment>
<dbReference type="InterPro" id="IPR039425">
    <property type="entry name" value="RNA_pol_sigma-70-like"/>
</dbReference>
<evidence type="ECO:0000313" key="7">
    <source>
        <dbReference type="EMBL" id="GHH26736.1"/>
    </source>
</evidence>